<proteinExistence type="predicted"/>
<sequence length="38" mass="4517">MLMPWFDIHLLYNQSVKVQIAITRPISIFQRKGIKCDL</sequence>
<name>A0A2P2PBE2_RHIMU</name>
<dbReference type="AlphaFoldDB" id="A0A2P2PBE2"/>
<organism evidence="1">
    <name type="scientific">Rhizophora mucronata</name>
    <name type="common">Asiatic mangrove</name>
    <dbReference type="NCBI Taxonomy" id="61149"/>
    <lineage>
        <taxon>Eukaryota</taxon>
        <taxon>Viridiplantae</taxon>
        <taxon>Streptophyta</taxon>
        <taxon>Embryophyta</taxon>
        <taxon>Tracheophyta</taxon>
        <taxon>Spermatophyta</taxon>
        <taxon>Magnoliopsida</taxon>
        <taxon>eudicotyledons</taxon>
        <taxon>Gunneridae</taxon>
        <taxon>Pentapetalae</taxon>
        <taxon>rosids</taxon>
        <taxon>fabids</taxon>
        <taxon>Malpighiales</taxon>
        <taxon>Rhizophoraceae</taxon>
        <taxon>Rhizophora</taxon>
    </lineage>
</organism>
<accession>A0A2P2PBE2</accession>
<reference evidence="1" key="1">
    <citation type="submission" date="2018-02" db="EMBL/GenBank/DDBJ databases">
        <title>Rhizophora mucronata_Transcriptome.</title>
        <authorList>
            <person name="Meera S.P."/>
            <person name="Sreeshan A."/>
            <person name="Augustine A."/>
        </authorList>
    </citation>
    <scope>NUCLEOTIDE SEQUENCE</scope>
    <source>
        <tissue evidence="1">Leaf</tissue>
    </source>
</reference>
<dbReference type="EMBL" id="GGEC01071596">
    <property type="protein sequence ID" value="MBX52080.1"/>
    <property type="molecule type" value="Transcribed_RNA"/>
</dbReference>
<evidence type="ECO:0000313" key="1">
    <source>
        <dbReference type="EMBL" id="MBX52080.1"/>
    </source>
</evidence>
<protein>
    <submittedName>
        <fullName evidence="1">Uncharacterized protein</fullName>
    </submittedName>
</protein>